<keyword evidence="3 6" id="KW-0949">S-adenosyl-L-methionine</keyword>
<dbReference type="GO" id="GO:0032259">
    <property type="term" value="P:methylation"/>
    <property type="evidence" value="ECO:0007669"/>
    <property type="project" value="UniProtKB-KW"/>
</dbReference>
<keyword evidence="11" id="KW-1185">Reference proteome</keyword>
<protein>
    <recommendedName>
        <fullName evidence="8">Cytosine-specific methyltransferase</fullName>
        <ecNumber evidence="8">2.1.1.37</ecNumber>
    </recommendedName>
</protein>
<dbReference type="PANTHER" id="PTHR10629:SF52">
    <property type="entry name" value="DNA (CYTOSINE-5)-METHYLTRANSFERASE 1"/>
    <property type="match status" value="1"/>
</dbReference>
<comment type="similarity">
    <text evidence="6 7">Belongs to the class I-like SAM-binding methyltransferase superfamily. C5-methyltransferase family.</text>
</comment>
<dbReference type="NCBIfam" id="TIGR00675">
    <property type="entry name" value="dcm"/>
    <property type="match status" value="1"/>
</dbReference>
<evidence type="ECO:0000256" key="4">
    <source>
        <dbReference type="ARBA" id="ARBA00022747"/>
    </source>
</evidence>
<dbReference type="SUPFAM" id="SSF53335">
    <property type="entry name" value="S-adenosyl-L-methionine-dependent methyltransferases"/>
    <property type="match status" value="1"/>
</dbReference>
<dbReference type="Proteomes" id="UP000515955">
    <property type="component" value="Chromosome"/>
</dbReference>
<organism evidence="10 11">
    <name type="scientific">Sphingomonas rhizophila</name>
    <dbReference type="NCBI Taxonomy" id="2071607"/>
    <lineage>
        <taxon>Bacteria</taxon>
        <taxon>Pseudomonadati</taxon>
        <taxon>Pseudomonadota</taxon>
        <taxon>Alphaproteobacteria</taxon>
        <taxon>Sphingomonadales</taxon>
        <taxon>Sphingomonadaceae</taxon>
        <taxon>Sphingomonas</taxon>
    </lineage>
</organism>
<dbReference type="GO" id="GO:0044027">
    <property type="term" value="P:negative regulation of gene expression via chromosomal CpG island methylation"/>
    <property type="evidence" value="ECO:0007669"/>
    <property type="project" value="TreeGrafter"/>
</dbReference>
<evidence type="ECO:0000313" key="10">
    <source>
        <dbReference type="EMBL" id="QNN64630.1"/>
    </source>
</evidence>
<name>A0A7G9S9V5_9SPHN</name>
<dbReference type="PRINTS" id="PR00105">
    <property type="entry name" value="C5METTRFRASE"/>
</dbReference>
<dbReference type="Gene3D" id="3.90.120.10">
    <property type="entry name" value="DNA Methylase, subunit A, domain 2"/>
    <property type="match status" value="1"/>
</dbReference>
<evidence type="ECO:0000256" key="7">
    <source>
        <dbReference type="RuleBase" id="RU000416"/>
    </source>
</evidence>
<dbReference type="InterPro" id="IPR050390">
    <property type="entry name" value="C5-Methyltransferase"/>
</dbReference>
<feature type="active site" evidence="6">
    <location>
        <position position="114"/>
    </location>
</feature>
<dbReference type="GO" id="GO:0003886">
    <property type="term" value="F:DNA (cytosine-5-)-methyltransferase activity"/>
    <property type="evidence" value="ECO:0007669"/>
    <property type="project" value="UniProtKB-EC"/>
</dbReference>
<evidence type="ECO:0000256" key="5">
    <source>
        <dbReference type="ARBA" id="ARBA00047422"/>
    </source>
</evidence>
<dbReference type="Gene3D" id="3.40.50.150">
    <property type="entry name" value="Vaccinia Virus protein VP39"/>
    <property type="match status" value="1"/>
</dbReference>
<dbReference type="REBASE" id="443340">
    <property type="entry name" value="M.Srh19189ORF10095P"/>
</dbReference>
<gene>
    <name evidence="10" type="primary">dcm</name>
    <name evidence="10" type="ORF">H9L12_10095</name>
</gene>
<feature type="compositionally biased region" description="Basic and acidic residues" evidence="9">
    <location>
        <begin position="301"/>
        <end position="314"/>
    </location>
</feature>
<dbReference type="InterPro" id="IPR001525">
    <property type="entry name" value="C5_MeTfrase"/>
</dbReference>
<sequence length="456" mass="51037">MSDAARLTMVDLFAGCGGLSLGMENAGFTPYFVNELNEHAMATYLANRHHVLGGKPFADQPNLRCNDAHELQGERLEQMVDDLVALGLELPDTKAAAAGNGQGTLDLLAGGPPCQGYSGIGHRRSYSVDKKDLPSNQLYQRMAAIIRRLRPRIFLFENVRGLLNSKWTRDGDDKIWPYVLREFRSIPGYEVRWSLVRAGDYGVPQNRPRVLLVGIRNDILKNSETLKPDVDEEDAVKCGFLPAGEPSECPDLIDLLGDLVDPAIEKALEESVYPAGKFATLKYPHPAKTEEQRAMRVPAPAHEHRSKGELTDHEYSKHAPRIVQKFKHMLANNGEIPDDAQTKKFSQRVLLKTWGNRPPNITATSMPDDYVHFSQPRTLTVREWARLQLFPDWYRFEGKRTTGGIRRAGNPREGIFDREVPKYTQIGNAVPVGLAERVGKHFKRILGEALGDAGKK</sequence>
<keyword evidence="1 6" id="KW-0489">Methyltransferase</keyword>
<dbReference type="AlphaFoldDB" id="A0A7G9S9V5"/>
<proteinExistence type="inferred from homology"/>
<evidence type="ECO:0000256" key="6">
    <source>
        <dbReference type="PROSITE-ProRule" id="PRU01016"/>
    </source>
</evidence>
<evidence type="ECO:0000256" key="9">
    <source>
        <dbReference type="SAM" id="MobiDB-lite"/>
    </source>
</evidence>
<dbReference type="PANTHER" id="PTHR10629">
    <property type="entry name" value="CYTOSINE-SPECIFIC METHYLTRANSFERASE"/>
    <property type="match status" value="1"/>
</dbReference>
<evidence type="ECO:0000256" key="2">
    <source>
        <dbReference type="ARBA" id="ARBA00022679"/>
    </source>
</evidence>
<dbReference type="EMBL" id="CP060717">
    <property type="protein sequence ID" value="QNN64630.1"/>
    <property type="molecule type" value="Genomic_DNA"/>
</dbReference>
<evidence type="ECO:0000256" key="8">
    <source>
        <dbReference type="RuleBase" id="RU000417"/>
    </source>
</evidence>
<dbReference type="PROSITE" id="PS00094">
    <property type="entry name" value="C5_MTASE_1"/>
    <property type="match status" value="1"/>
</dbReference>
<dbReference type="GO" id="GO:0009307">
    <property type="term" value="P:DNA restriction-modification system"/>
    <property type="evidence" value="ECO:0007669"/>
    <property type="project" value="UniProtKB-KW"/>
</dbReference>
<dbReference type="EC" id="2.1.1.37" evidence="8"/>
<dbReference type="GO" id="GO:0003677">
    <property type="term" value="F:DNA binding"/>
    <property type="evidence" value="ECO:0007669"/>
    <property type="project" value="TreeGrafter"/>
</dbReference>
<dbReference type="InterPro" id="IPR018117">
    <property type="entry name" value="C5_DNA_meth_AS"/>
</dbReference>
<keyword evidence="2 6" id="KW-0808">Transferase</keyword>
<comment type="catalytic activity">
    <reaction evidence="5 8">
        <text>a 2'-deoxycytidine in DNA + S-adenosyl-L-methionine = a 5-methyl-2'-deoxycytidine in DNA + S-adenosyl-L-homocysteine + H(+)</text>
        <dbReference type="Rhea" id="RHEA:13681"/>
        <dbReference type="Rhea" id="RHEA-COMP:11369"/>
        <dbReference type="Rhea" id="RHEA-COMP:11370"/>
        <dbReference type="ChEBI" id="CHEBI:15378"/>
        <dbReference type="ChEBI" id="CHEBI:57856"/>
        <dbReference type="ChEBI" id="CHEBI:59789"/>
        <dbReference type="ChEBI" id="CHEBI:85452"/>
        <dbReference type="ChEBI" id="CHEBI:85454"/>
        <dbReference type="EC" id="2.1.1.37"/>
    </reaction>
</comment>
<dbReference type="KEGG" id="srhi:H9L12_10095"/>
<evidence type="ECO:0000313" key="11">
    <source>
        <dbReference type="Proteomes" id="UP000515955"/>
    </source>
</evidence>
<reference evidence="10 11" key="1">
    <citation type="submission" date="2020-08" db="EMBL/GenBank/DDBJ databases">
        <title>Genome sequence of Sphingomonas rhizophila KACC 19189T.</title>
        <authorList>
            <person name="Hyun D.-W."/>
            <person name="Bae J.-W."/>
        </authorList>
    </citation>
    <scope>NUCLEOTIDE SEQUENCE [LARGE SCALE GENOMIC DNA]</scope>
    <source>
        <strain evidence="10 11">KACC 19189</strain>
    </source>
</reference>
<dbReference type="PROSITE" id="PS51679">
    <property type="entry name" value="SAM_MT_C5"/>
    <property type="match status" value="1"/>
</dbReference>
<evidence type="ECO:0000256" key="3">
    <source>
        <dbReference type="ARBA" id="ARBA00022691"/>
    </source>
</evidence>
<accession>A0A7G9S9V5</accession>
<dbReference type="Pfam" id="PF00145">
    <property type="entry name" value="DNA_methylase"/>
    <property type="match status" value="2"/>
</dbReference>
<feature type="region of interest" description="Disordered" evidence="9">
    <location>
        <begin position="290"/>
        <end position="314"/>
    </location>
</feature>
<dbReference type="InterPro" id="IPR029063">
    <property type="entry name" value="SAM-dependent_MTases_sf"/>
</dbReference>
<keyword evidence="4" id="KW-0680">Restriction system</keyword>
<dbReference type="RefSeq" id="WP_187541629.1">
    <property type="nucleotide sequence ID" value="NZ_CP060717.1"/>
</dbReference>
<evidence type="ECO:0000256" key="1">
    <source>
        <dbReference type="ARBA" id="ARBA00022603"/>
    </source>
</evidence>